<dbReference type="GO" id="GO:0030170">
    <property type="term" value="F:pyridoxal phosphate binding"/>
    <property type="evidence" value="ECO:0007669"/>
    <property type="project" value="InterPro"/>
</dbReference>
<dbReference type="InterPro" id="IPR005814">
    <property type="entry name" value="Aminotrans_3"/>
</dbReference>
<dbReference type="InterPro" id="IPR015421">
    <property type="entry name" value="PyrdxlP-dep_Trfase_major"/>
</dbReference>
<evidence type="ECO:0000256" key="5">
    <source>
        <dbReference type="ARBA" id="ARBA00022898"/>
    </source>
</evidence>
<keyword evidence="8" id="KW-1185">Reference proteome</keyword>
<sequence>MTDAIRETAQSNAQDVVELAKRHLVQPWPTAGEVGAEARPLIRGGEGIYITDGAGKRLIDGPAGMWCVNAGHRREELASVMYEQAMLLSYNTPWYTMSEPSAVLAKRIADYAPGDLNHVFFTTGGSSAVESALRFMQFYNNVRGRPEKKLILSRGGAYHGSTYLSASLNGRPRDRDWMDGADDLVVKLSSPNPFRRPEGMSLAIFSNMLVAEFEETVSRIGADKIGAFIGEPIQASGGVIVPPDDYLPRIRKICRDNDILFIADEVVTAFGRLGHVFSSGEEFGLDPDIITFAKGVTSGYFPLGGMVVSERLLAELRRSNHPTAMYAHGLTYTSHPVGCAVALANLDLLEGGILAHAQAIAPYFQEQLRTLEELPLVGEVRGTGLMACVECVADRESKNPLELDTSVGMRIDAHCHELGLLVRPLINMCVMSPPLVITRDQIDDMVAILREGISRTMDDLRREGVWQG</sequence>
<dbReference type="Gene3D" id="3.40.640.10">
    <property type="entry name" value="Type I PLP-dependent aspartate aminotransferase-like (Major domain)"/>
    <property type="match status" value="1"/>
</dbReference>
<keyword evidence="3 7" id="KW-0032">Aminotransferase</keyword>
<dbReference type="RefSeq" id="WP_113281088.1">
    <property type="nucleotide sequence ID" value="NZ_JABUMX010000005.1"/>
</dbReference>
<comment type="caution">
    <text evidence="7">The sequence shown here is derived from an EMBL/GenBank/DDBJ whole genome shotgun (WGS) entry which is preliminary data.</text>
</comment>
<reference evidence="7 8" key="1">
    <citation type="submission" date="2020-05" db="EMBL/GenBank/DDBJ databases">
        <authorList>
            <person name="Kim M.K."/>
        </authorList>
    </citation>
    <scope>NUCLEOTIDE SEQUENCE [LARGE SCALE GENOMIC DNA]</scope>
    <source>
        <strain evidence="7 8">BT25</strain>
    </source>
</reference>
<evidence type="ECO:0000313" key="7">
    <source>
        <dbReference type="EMBL" id="NTS33384.1"/>
    </source>
</evidence>
<evidence type="ECO:0000256" key="6">
    <source>
        <dbReference type="RuleBase" id="RU003560"/>
    </source>
</evidence>
<proteinExistence type="inferred from homology"/>
<evidence type="ECO:0000256" key="1">
    <source>
        <dbReference type="ARBA" id="ARBA00001933"/>
    </source>
</evidence>
<comment type="cofactor">
    <cofactor evidence="1">
        <name>pyridoxal 5'-phosphate</name>
        <dbReference type="ChEBI" id="CHEBI:597326"/>
    </cofactor>
</comment>
<dbReference type="CDD" id="cd00610">
    <property type="entry name" value="OAT_like"/>
    <property type="match status" value="1"/>
</dbReference>
<dbReference type="PROSITE" id="PS00600">
    <property type="entry name" value="AA_TRANSFER_CLASS_3"/>
    <property type="match status" value="1"/>
</dbReference>
<keyword evidence="5 6" id="KW-0663">Pyridoxal phosphate</keyword>
<dbReference type="SUPFAM" id="SSF53383">
    <property type="entry name" value="PLP-dependent transferases"/>
    <property type="match status" value="1"/>
</dbReference>
<dbReference type="PANTHER" id="PTHR43094">
    <property type="entry name" value="AMINOTRANSFERASE"/>
    <property type="match status" value="1"/>
</dbReference>
<evidence type="ECO:0000256" key="2">
    <source>
        <dbReference type="ARBA" id="ARBA00008954"/>
    </source>
</evidence>
<dbReference type="GO" id="GO:0008483">
    <property type="term" value="F:transaminase activity"/>
    <property type="evidence" value="ECO:0007669"/>
    <property type="project" value="UniProtKB-KW"/>
</dbReference>
<evidence type="ECO:0000313" key="8">
    <source>
        <dbReference type="Proteomes" id="UP000550508"/>
    </source>
</evidence>
<accession>A0A849VX65</accession>
<dbReference type="Proteomes" id="UP000550508">
    <property type="component" value="Unassembled WGS sequence"/>
</dbReference>
<evidence type="ECO:0000256" key="3">
    <source>
        <dbReference type="ARBA" id="ARBA00022576"/>
    </source>
</evidence>
<dbReference type="Pfam" id="PF00202">
    <property type="entry name" value="Aminotran_3"/>
    <property type="match status" value="1"/>
</dbReference>
<organism evidence="7 8">
    <name type="scientific">Phyllobacterium pellucidum</name>
    <dbReference type="NCBI Taxonomy" id="2740464"/>
    <lineage>
        <taxon>Bacteria</taxon>
        <taxon>Pseudomonadati</taxon>
        <taxon>Pseudomonadota</taxon>
        <taxon>Alphaproteobacteria</taxon>
        <taxon>Hyphomicrobiales</taxon>
        <taxon>Phyllobacteriaceae</taxon>
        <taxon>Phyllobacterium</taxon>
    </lineage>
</organism>
<dbReference type="EMBL" id="JABUMX010000005">
    <property type="protein sequence ID" value="NTS33384.1"/>
    <property type="molecule type" value="Genomic_DNA"/>
</dbReference>
<dbReference type="InterPro" id="IPR015424">
    <property type="entry name" value="PyrdxlP-dep_Trfase"/>
</dbReference>
<dbReference type="AlphaFoldDB" id="A0A849VX65"/>
<dbReference type="InterPro" id="IPR015422">
    <property type="entry name" value="PyrdxlP-dep_Trfase_small"/>
</dbReference>
<evidence type="ECO:0000256" key="4">
    <source>
        <dbReference type="ARBA" id="ARBA00022679"/>
    </source>
</evidence>
<dbReference type="PIRSF" id="PIRSF000521">
    <property type="entry name" value="Transaminase_4ab_Lys_Orn"/>
    <property type="match status" value="1"/>
</dbReference>
<dbReference type="FunFam" id="3.40.640.10:FF:000014">
    <property type="entry name" value="Adenosylmethionine-8-amino-7-oxononanoate aminotransferase, probable"/>
    <property type="match status" value="1"/>
</dbReference>
<comment type="similarity">
    <text evidence="2 6">Belongs to the class-III pyridoxal-phosphate-dependent aminotransferase family.</text>
</comment>
<dbReference type="PANTHER" id="PTHR43094:SF1">
    <property type="entry name" value="AMINOTRANSFERASE CLASS-III"/>
    <property type="match status" value="1"/>
</dbReference>
<keyword evidence="4 7" id="KW-0808">Transferase</keyword>
<dbReference type="InterPro" id="IPR049704">
    <property type="entry name" value="Aminotrans_3_PPA_site"/>
</dbReference>
<name>A0A849VX65_9HYPH</name>
<protein>
    <submittedName>
        <fullName evidence="7">Aminotransferase</fullName>
    </submittedName>
</protein>
<dbReference type="NCBIfam" id="NF005447">
    <property type="entry name" value="PRK07036.1"/>
    <property type="match status" value="1"/>
</dbReference>
<dbReference type="Gene3D" id="3.90.1150.10">
    <property type="entry name" value="Aspartate Aminotransferase, domain 1"/>
    <property type="match status" value="1"/>
</dbReference>
<gene>
    <name evidence="7" type="ORF">HQ945_19190</name>
</gene>